<comment type="caution">
    <text evidence="3">The sequence shown here is derived from an EMBL/GenBank/DDBJ whole genome shotgun (WGS) entry which is preliminary data.</text>
</comment>
<dbReference type="Gene3D" id="3.40.220.10">
    <property type="entry name" value="Leucine Aminopeptidase, subunit E, domain 1"/>
    <property type="match status" value="1"/>
</dbReference>
<dbReference type="InterPro" id="IPR002589">
    <property type="entry name" value="Macro_dom"/>
</dbReference>
<accession>A0A317W3A1</accession>
<dbReference type="SMART" id="SM00506">
    <property type="entry name" value="A1pp"/>
    <property type="match status" value="1"/>
</dbReference>
<dbReference type="PANTHER" id="PTHR11106:SF27">
    <property type="entry name" value="MACRO DOMAIN-CONTAINING PROTEIN"/>
    <property type="match status" value="1"/>
</dbReference>
<protein>
    <submittedName>
        <fullName evidence="3">LRP16 family protein</fullName>
    </submittedName>
</protein>
<dbReference type="SUPFAM" id="SSF52949">
    <property type="entry name" value="Macro domain-like"/>
    <property type="match status" value="1"/>
</dbReference>
<reference evidence="3 4" key="1">
    <citation type="submission" date="2016-12" db="EMBL/GenBank/DDBJ databases">
        <title>The genomes of Aspergillus section Nigri reveals drivers in fungal speciation.</title>
        <authorList>
            <consortium name="DOE Joint Genome Institute"/>
            <person name="Vesth T.C."/>
            <person name="Nybo J."/>
            <person name="Theobald S."/>
            <person name="Brandl J."/>
            <person name="Frisvad J.C."/>
            <person name="Nielsen K.F."/>
            <person name="Lyhne E.K."/>
            <person name="Kogle M.E."/>
            <person name="Kuo A."/>
            <person name="Riley R."/>
            <person name="Clum A."/>
            <person name="Nolan M."/>
            <person name="Lipzen A."/>
            <person name="Salamov A."/>
            <person name="Henrissat B."/>
            <person name="Wiebenga A."/>
            <person name="De Vries R.P."/>
            <person name="Grigoriev I.V."/>
            <person name="Mortensen U.H."/>
            <person name="Andersen M.R."/>
            <person name="Baker S.E."/>
        </authorList>
    </citation>
    <scope>NUCLEOTIDE SEQUENCE [LARGE SCALE GENOMIC DNA]</scope>
    <source>
        <strain evidence="3 4">CBS 115572</strain>
    </source>
</reference>
<dbReference type="OrthoDB" id="6077599at2759"/>
<dbReference type="PROSITE" id="PS51154">
    <property type="entry name" value="MACRO"/>
    <property type="match status" value="1"/>
</dbReference>
<evidence type="ECO:0000256" key="1">
    <source>
        <dbReference type="SAM" id="MobiDB-lite"/>
    </source>
</evidence>
<feature type="compositionally biased region" description="Basic and acidic residues" evidence="1">
    <location>
        <begin position="264"/>
        <end position="291"/>
    </location>
</feature>
<feature type="domain" description="Macro" evidence="2">
    <location>
        <begin position="28"/>
        <end position="215"/>
    </location>
</feature>
<feature type="region of interest" description="Disordered" evidence="1">
    <location>
        <begin position="219"/>
        <end position="349"/>
    </location>
</feature>
<dbReference type="InterPro" id="IPR043472">
    <property type="entry name" value="Macro_dom-like"/>
</dbReference>
<dbReference type="CDD" id="cd02908">
    <property type="entry name" value="Macro_OAADPr_deacetylase"/>
    <property type="match status" value="1"/>
</dbReference>
<dbReference type="GeneID" id="37111448"/>
<dbReference type="PANTHER" id="PTHR11106">
    <property type="entry name" value="GANGLIOSIDE INDUCED DIFFERENTIATION ASSOCIATED PROTEIN 2-RELATED"/>
    <property type="match status" value="1"/>
</dbReference>
<evidence type="ECO:0000313" key="3">
    <source>
        <dbReference type="EMBL" id="PWY80399.1"/>
    </source>
</evidence>
<gene>
    <name evidence="3" type="ORF">BO94DRAFT_496939</name>
</gene>
<feature type="compositionally biased region" description="Polar residues" evidence="1">
    <location>
        <begin position="317"/>
        <end position="331"/>
    </location>
</feature>
<dbReference type="AlphaFoldDB" id="A0A317W3A1"/>
<sequence length="349" mass="38296">MAPRLVPITEIPTVSLLYKVKRLIPVASPRTQPSKVFNDTVSLIRSDITKLQDVDCIVNAANESLLGGGGVDGAIHRAAGPELLEECETLDGCGVGDAKITSAYDLPCKKIIHAVGPIYGLELREGRERPESLLRSCYRRSLELAVENNMRSIAFSAISTGVYGYPSAAAARTALDETRKFMEQPSNIGKLERIIFCNFERKDEVAYRKLIPLFFPPEDQSVHSASSDSESQPESDGESSNSAEMLAAKLPDPPTVDPALDGEPETKKQKVNDHTDQSSKSYFEDFSIKSDDDWEEVDKSEDGRTEKLDDEPVQVDSPPSENDVQSVQSSGIIEMDGSHMSESLLAKDW</sequence>
<organism evidence="3 4">
    <name type="scientific">Aspergillus sclerotioniger CBS 115572</name>
    <dbReference type="NCBI Taxonomy" id="1450535"/>
    <lineage>
        <taxon>Eukaryota</taxon>
        <taxon>Fungi</taxon>
        <taxon>Dikarya</taxon>
        <taxon>Ascomycota</taxon>
        <taxon>Pezizomycotina</taxon>
        <taxon>Eurotiomycetes</taxon>
        <taxon>Eurotiomycetidae</taxon>
        <taxon>Eurotiales</taxon>
        <taxon>Aspergillaceae</taxon>
        <taxon>Aspergillus</taxon>
        <taxon>Aspergillus subgen. Circumdati</taxon>
    </lineage>
</organism>
<evidence type="ECO:0000313" key="4">
    <source>
        <dbReference type="Proteomes" id="UP000246702"/>
    </source>
</evidence>
<dbReference type="Proteomes" id="UP000246702">
    <property type="component" value="Unassembled WGS sequence"/>
</dbReference>
<dbReference type="Pfam" id="PF01661">
    <property type="entry name" value="Macro"/>
    <property type="match status" value="1"/>
</dbReference>
<proteinExistence type="predicted"/>
<dbReference type="STRING" id="1450535.A0A317W3A1"/>
<evidence type="ECO:0000259" key="2">
    <source>
        <dbReference type="PROSITE" id="PS51154"/>
    </source>
</evidence>
<dbReference type="RefSeq" id="XP_025465258.1">
    <property type="nucleotide sequence ID" value="XM_025609305.1"/>
</dbReference>
<name>A0A317W3A1_9EURO</name>
<dbReference type="EMBL" id="MSFK01000022">
    <property type="protein sequence ID" value="PWY80399.1"/>
    <property type="molecule type" value="Genomic_DNA"/>
</dbReference>
<keyword evidence="4" id="KW-1185">Reference proteome</keyword>